<evidence type="ECO:0000313" key="4">
    <source>
        <dbReference type="EMBL" id="CAK77759.1"/>
    </source>
</evidence>
<keyword evidence="5" id="KW-1185">Reference proteome</keyword>
<reference evidence="4 5" key="1">
    <citation type="journal article" date="2006" name="Nature">
        <title>Global trends of whole-genome duplications revealed by the ciliate Paramecium tetraurelia.</title>
        <authorList>
            <consortium name="Genoscope"/>
            <person name="Aury J.-M."/>
            <person name="Jaillon O."/>
            <person name="Duret L."/>
            <person name="Noel B."/>
            <person name="Jubin C."/>
            <person name="Porcel B.M."/>
            <person name="Segurens B."/>
            <person name="Daubin V."/>
            <person name="Anthouard V."/>
            <person name="Aiach N."/>
            <person name="Arnaiz O."/>
            <person name="Billaut A."/>
            <person name="Beisson J."/>
            <person name="Blanc I."/>
            <person name="Bouhouche K."/>
            <person name="Camara F."/>
            <person name="Duharcourt S."/>
            <person name="Guigo R."/>
            <person name="Gogendeau D."/>
            <person name="Katinka M."/>
            <person name="Keller A.-M."/>
            <person name="Kissmehl R."/>
            <person name="Klotz C."/>
            <person name="Koll F."/>
            <person name="Le Moue A."/>
            <person name="Lepere C."/>
            <person name="Malinsky S."/>
            <person name="Nowacki M."/>
            <person name="Nowak J.K."/>
            <person name="Plattner H."/>
            <person name="Poulain J."/>
            <person name="Ruiz F."/>
            <person name="Serrano V."/>
            <person name="Zagulski M."/>
            <person name="Dessen P."/>
            <person name="Betermier M."/>
            <person name="Weissenbach J."/>
            <person name="Scarpelli C."/>
            <person name="Schachter V."/>
            <person name="Sperling L."/>
            <person name="Meyer E."/>
            <person name="Cohen J."/>
            <person name="Wincker P."/>
        </authorList>
    </citation>
    <scope>NUCLEOTIDE SEQUENCE [LARGE SCALE GENOMIC DNA]</scope>
    <source>
        <strain evidence="4 5">Stock d4-2</strain>
    </source>
</reference>
<dbReference type="PROSITE" id="PS50082">
    <property type="entry name" value="WD_REPEATS_2"/>
    <property type="match status" value="1"/>
</dbReference>
<evidence type="ECO:0000256" key="1">
    <source>
        <dbReference type="ARBA" id="ARBA00022574"/>
    </source>
</evidence>
<sequence length="159" mass="18592">MMIHLLDIKTRITCLALDGKILFSGSHDKTIRLWNLNNNQALTYFSGLDHPIQKLLVIPETGYLVSIGTGLLLTWDYPNKKVISKFTKPETFKCIAYLDRALFIGTEENNIHSYTQENNFEDTDNQYQMIDVNQEIDDDYMKKIIEQNQQILQEFQQQQ</sequence>
<dbReference type="AlphaFoldDB" id="A0D3Z2"/>
<dbReference type="HOGENOM" id="CLU_1664093_0_0_1"/>
<evidence type="ECO:0000313" key="5">
    <source>
        <dbReference type="Proteomes" id="UP000000600"/>
    </source>
</evidence>
<dbReference type="InterPro" id="IPR015943">
    <property type="entry name" value="WD40/YVTN_repeat-like_dom_sf"/>
</dbReference>
<dbReference type="OrthoDB" id="674604at2759"/>
<proteinExistence type="predicted"/>
<keyword evidence="2" id="KW-0677">Repeat</keyword>
<dbReference type="InterPro" id="IPR036322">
    <property type="entry name" value="WD40_repeat_dom_sf"/>
</dbReference>
<dbReference type="InterPro" id="IPR019775">
    <property type="entry name" value="WD40_repeat_CS"/>
</dbReference>
<evidence type="ECO:0000256" key="2">
    <source>
        <dbReference type="ARBA" id="ARBA00022737"/>
    </source>
</evidence>
<gene>
    <name evidence="4" type="ORF">GSPATT00013224001</name>
</gene>
<dbReference type="PROSITE" id="PS00678">
    <property type="entry name" value="WD_REPEATS_1"/>
    <property type="match status" value="1"/>
</dbReference>
<accession>A0D3Z2</accession>
<dbReference type="Proteomes" id="UP000000600">
    <property type="component" value="Unassembled WGS sequence"/>
</dbReference>
<dbReference type="InParanoid" id="A0D3Z2"/>
<evidence type="ECO:0000256" key="3">
    <source>
        <dbReference type="PROSITE-ProRule" id="PRU00221"/>
    </source>
</evidence>
<dbReference type="EMBL" id="CT868285">
    <property type="protein sequence ID" value="CAK77759.1"/>
    <property type="molecule type" value="Genomic_DNA"/>
</dbReference>
<dbReference type="GeneID" id="5030941"/>
<name>A0D3Z2_PARTE</name>
<dbReference type="RefSeq" id="XP_001445156.1">
    <property type="nucleotide sequence ID" value="XM_001445119.1"/>
</dbReference>
<dbReference type="InterPro" id="IPR001680">
    <property type="entry name" value="WD40_rpt"/>
</dbReference>
<keyword evidence="1 3" id="KW-0853">WD repeat</keyword>
<dbReference type="Gene3D" id="2.130.10.10">
    <property type="entry name" value="YVTN repeat-like/Quinoprotein amine dehydrogenase"/>
    <property type="match status" value="1"/>
</dbReference>
<dbReference type="KEGG" id="ptm:GSPATT00013224001"/>
<feature type="repeat" description="WD" evidence="3">
    <location>
        <begin position="18"/>
        <end position="44"/>
    </location>
</feature>
<protein>
    <submittedName>
        <fullName evidence="4">Uncharacterized protein</fullName>
    </submittedName>
</protein>
<dbReference type="SUPFAM" id="SSF50978">
    <property type="entry name" value="WD40 repeat-like"/>
    <property type="match status" value="1"/>
</dbReference>
<organism evidence="4 5">
    <name type="scientific">Paramecium tetraurelia</name>
    <dbReference type="NCBI Taxonomy" id="5888"/>
    <lineage>
        <taxon>Eukaryota</taxon>
        <taxon>Sar</taxon>
        <taxon>Alveolata</taxon>
        <taxon>Ciliophora</taxon>
        <taxon>Intramacronucleata</taxon>
        <taxon>Oligohymenophorea</taxon>
        <taxon>Peniculida</taxon>
        <taxon>Parameciidae</taxon>
        <taxon>Paramecium</taxon>
    </lineage>
</organism>